<keyword evidence="1" id="KW-0812">Transmembrane</keyword>
<keyword evidence="1" id="KW-1133">Transmembrane helix</keyword>
<comment type="caution">
    <text evidence="2">The sequence shown here is derived from an EMBL/GenBank/DDBJ whole genome shotgun (WGS) entry which is preliminary data.</text>
</comment>
<proteinExistence type="predicted"/>
<reference evidence="2 3" key="1">
    <citation type="submission" date="2018-12" db="EMBL/GenBank/DDBJ databases">
        <authorList>
            <person name="Li F."/>
        </authorList>
    </citation>
    <scope>NUCLEOTIDE SEQUENCE [LARGE SCALE GENOMIC DNA]</scope>
    <source>
        <strain evidence="2 3">EGI 6500705</strain>
    </source>
</reference>
<evidence type="ECO:0000256" key="1">
    <source>
        <dbReference type="SAM" id="Phobius"/>
    </source>
</evidence>
<sequence>MIALSAVVAMITLLYMVATSPVRGLGRFVAPDTTAAVMLAMIFGVRPLFTDRFEIRTMYGLIPDTNALDTAMTVGVVSLSFFGFGAFIAAVRPTRAAIFSKQSAPIERREVRLTAGGVLGISVFAIALYVAAIIVLAGPSSLTALSGGRSEDATLGGVPEFVLVIPMAGSVAATIFFISRRNRQIHVFELLLILAAIAISLTALSQLGNRRFLIPGLLIPLVAALIRSPVRLKAWHLVLGVVGFLFLAIVPMVRSAGARMPGENLLTASLRYFGDEGFRGVLTPVFASYDTEMLDYIAVFAGQPNPEYGLGRGTLLEFLARPLPGDVFGTAFSDQVLTSIWGGGCGQPYCPVGSLAGVLYFDGGLPAVAVGSFLFGIAVRFIANRWAFNSMLSTVSASSIAVVSGFALVAARTNTVHAIWWCVYVLLLMAGIYLISSRRMDGQASLAKAPGERLEVRENLRDGDRSLAGDRRADGALS</sequence>
<dbReference type="OrthoDB" id="5140329at2"/>
<name>A0A433JSD2_9MICO</name>
<feature type="transmembrane region" description="Helical" evidence="1">
    <location>
        <begin position="71"/>
        <end position="92"/>
    </location>
</feature>
<feature type="transmembrane region" description="Helical" evidence="1">
    <location>
        <begin position="237"/>
        <end position="257"/>
    </location>
</feature>
<keyword evidence="1" id="KW-0472">Membrane</keyword>
<dbReference type="RefSeq" id="WP_127048530.1">
    <property type="nucleotide sequence ID" value="NZ_RZGZ01000002.1"/>
</dbReference>
<accession>A0A433JSD2</accession>
<dbReference type="Proteomes" id="UP000274909">
    <property type="component" value="Unassembled WGS sequence"/>
</dbReference>
<feature type="transmembrane region" description="Helical" evidence="1">
    <location>
        <begin position="113"/>
        <end position="138"/>
    </location>
</feature>
<feature type="transmembrane region" description="Helical" evidence="1">
    <location>
        <begin position="418"/>
        <end position="436"/>
    </location>
</feature>
<feature type="transmembrane region" description="Helical" evidence="1">
    <location>
        <begin position="212"/>
        <end position="230"/>
    </location>
</feature>
<dbReference type="AlphaFoldDB" id="A0A433JSD2"/>
<feature type="transmembrane region" description="Helical" evidence="1">
    <location>
        <begin position="390"/>
        <end position="412"/>
    </location>
</feature>
<feature type="transmembrane region" description="Helical" evidence="1">
    <location>
        <begin position="158"/>
        <end position="178"/>
    </location>
</feature>
<gene>
    <name evidence="2" type="ORF">ELQ94_06840</name>
</gene>
<keyword evidence="3" id="KW-1185">Reference proteome</keyword>
<feature type="transmembrane region" description="Helical" evidence="1">
    <location>
        <begin position="364"/>
        <end position="383"/>
    </location>
</feature>
<organism evidence="2 3">
    <name type="scientific">Labedella endophytica</name>
    <dbReference type="NCBI Taxonomy" id="1523160"/>
    <lineage>
        <taxon>Bacteria</taxon>
        <taxon>Bacillati</taxon>
        <taxon>Actinomycetota</taxon>
        <taxon>Actinomycetes</taxon>
        <taxon>Micrococcales</taxon>
        <taxon>Microbacteriaceae</taxon>
        <taxon>Labedella</taxon>
    </lineage>
</organism>
<feature type="transmembrane region" description="Helical" evidence="1">
    <location>
        <begin position="185"/>
        <end position="206"/>
    </location>
</feature>
<evidence type="ECO:0000313" key="3">
    <source>
        <dbReference type="Proteomes" id="UP000274909"/>
    </source>
</evidence>
<dbReference type="EMBL" id="RZGZ01000002">
    <property type="protein sequence ID" value="RUR01226.1"/>
    <property type="molecule type" value="Genomic_DNA"/>
</dbReference>
<evidence type="ECO:0008006" key="4">
    <source>
        <dbReference type="Google" id="ProtNLM"/>
    </source>
</evidence>
<evidence type="ECO:0000313" key="2">
    <source>
        <dbReference type="EMBL" id="RUR01226.1"/>
    </source>
</evidence>
<protein>
    <recommendedName>
        <fullName evidence="4">Oligosaccharide repeat unit polymerase</fullName>
    </recommendedName>
</protein>